<evidence type="ECO:0000313" key="3">
    <source>
        <dbReference type="EMBL" id="VDP43614.1"/>
    </source>
</evidence>
<gene>
    <name evidence="3" type="ORF">SBAD_LOCUS11870</name>
</gene>
<feature type="signal peptide" evidence="2">
    <location>
        <begin position="1"/>
        <end position="16"/>
    </location>
</feature>
<evidence type="ECO:0000313" key="4">
    <source>
        <dbReference type="Proteomes" id="UP000270296"/>
    </source>
</evidence>
<reference evidence="5" key="1">
    <citation type="submission" date="2016-06" db="UniProtKB">
        <authorList>
            <consortium name="WormBaseParasite"/>
        </authorList>
    </citation>
    <scope>IDENTIFICATION</scope>
</reference>
<proteinExistence type="predicted"/>
<dbReference type="EMBL" id="UZAM01016527">
    <property type="protein sequence ID" value="VDP43614.1"/>
    <property type="molecule type" value="Genomic_DNA"/>
</dbReference>
<keyword evidence="2" id="KW-0732">Signal</keyword>
<dbReference type="WBParaSite" id="SBAD_0001226701-mRNA-1">
    <property type="protein sequence ID" value="SBAD_0001226701-mRNA-1"/>
    <property type="gene ID" value="SBAD_0001226701"/>
</dbReference>
<reference evidence="3 4" key="2">
    <citation type="submission" date="2018-11" db="EMBL/GenBank/DDBJ databases">
        <authorList>
            <consortium name="Pathogen Informatics"/>
        </authorList>
    </citation>
    <scope>NUCLEOTIDE SEQUENCE [LARGE SCALE GENOMIC DNA]</scope>
</reference>
<keyword evidence="4" id="KW-1185">Reference proteome</keyword>
<evidence type="ECO:0000313" key="5">
    <source>
        <dbReference type="WBParaSite" id="SBAD_0001226701-mRNA-1"/>
    </source>
</evidence>
<feature type="region of interest" description="Disordered" evidence="1">
    <location>
        <begin position="28"/>
        <end position="63"/>
    </location>
</feature>
<evidence type="ECO:0000256" key="1">
    <source>
        <dbReference type="SAM" id="MobiDB-lite"/>
    </source>
</evidence>
<name>A0A183J7M2_9BILA</name>
<sequence>MKSALLRALFTIGLLCRYFDFDSFYPEDKKPQHQVRNPKIPSENLDISPRSARKPDPPVRGSSHAVFKKNLHYDQKERNFGWKKKDIRRTVNRGKKVS</sequence>
<evidence type="ECO:0000256" key="2">
    <source>
        <dbReference type="SAM" id="SignalP"/>
    </source>
</evidence>
<feature type="chain" id="PRO_5043140424" evidence="2">
    <location>
        <begin position="17"/>
        <end position="98"/>
    </location>
</feature>
<dbReference type="AlphaFoldDB" id="A0A183J7M2"/>
<organism evidence="5">
    <name type="scientific">Soboliphyme baturini</name>
    <dbReference type="NCBI Taxonomy" id="241478"/>
    <lineage>
        <taxon>Eukaryota</taxon>
        <taxon>Metazoa</taxon>
        <taxon>Ecdysozoa</taxon>
        <taxon>Nematoda</taxon>
        <taxon>Enoplea</taxon>
        <taxon>Dorylaimia</taxon>
        <taxon>Dioctophymatida</taxon>
        <taxon>Dioctophymatoidea</taxon>
        <taxon>Soboliphymatidae</taxon>
        <taxon>Soboliphyme</taxon>
    </lineage>
</organism>
<accession>A0A183J7M2</accession>
<dbReference type="Proteomes" id="UP000270296">
    <property type="component" value="Unassembled WGS sequence"/>
</dbReference>
<protein>
    <submittedName>
        <fullName evidence="3 5">Uncharacterized protein</fullName>
    </submittedName>
</protein>